<organism evidence="1 2">
    <name type="scientific">Scyliorhinus torazame</name>
    <name type="common">Cloudy catshark</name>
    <name type="synonym">Catulus torazame</name>
    <dbReference type="NCBI Taxonomy" id="75743"/>
    <lineage>
        <taxon>Eukaryota</taxon>
        <taxon>Metazoa</taxon>
        <taxon>Chordata</taxon>
        <taxon>Craniata</taxon>
        <taxon>Vertebrata</taxon>
        <taxon>Chondrichthyes</taxon>
        <taxon>Elasmobranchii</taxon>
        <taxon>Galeomorphii</taxon>
        <taxon>Galeoidea</taxon>
        <taxon>Carcharhiniformes</taxon>
        <taxon>Scyliorhinidae</taxon>
        <taxon>Scyliorhinus</taxon>
    </lineage>
</organism>
<dbReference type="EMBL" id="BFAA01000802">
    <property type="protein sequence ID" value="GCB73967.1"/>
    <property type="molecule type" value="Genomic_DNA"/>
</dbReference>
<evidence type="ECO:0000313" key="2">
    <source>
        <dbReference type="Proteomes" id="UP000288216"/>
    </source>
</evidence>
<dbReference type="AlphaFoldDB" id="A0A401PLG4"/>
<protein>
    <submittedName>
        <fullName evidence="1">Uncharacterized protein</fullName>
    </submittedName>
</protein>
<reference evidence="1 2" key="1">
    <citation type="journal article" date="2018" name="Nat. Ecol. Evol.">
        <title>Shark genomes provide insights into elasmobranch evolution and the origin of vertebrates.</title>
        <authorList>
            <person name="Hara Y"/>
            <person name="Yamaguchi K"/>
            <person name="Onimaru K"/>
            <person name="Kadota M"/>
            <person name="Koyanagi M"/>
            <person name="Keeley SD"/>
            <person name="Tatsumi K"/>
            <person name="Tanaka K"/>
            <person name="Motone F"/>
            <person name="Kageyama Y"/>
            <person name="Nozu R"/>
            <person name="Adachi N"/>
            <person name="Nishimura O"/>
            <person name="Nakagawa R"/>
            <person name="Tanegashima C"/>
            <person name="Kiyatake I"/>
            <person name="Matsumoto R"/>
            <person name="Murakumo K"/>
            <person name="Nishida K"/>
            <person name="Terakita A"/>
            <person name="Kuratani S"/>
            <person name="Sato K"/>
            <person name="Hyodo S Kuraku.S."/>
        </authorList>
    </citation>
    <scope>NUCLEOTIDE SEQUENCE [LARGE SCALE GENOMIC DNA]</scope>
</reference>
<accession>A0A401PLG4</accession>
<keyword evidence="2" id="KW-1185">Reference proteome</keyword>
<name>A0A401PLG4_SCYTO</name>
<dbReference type="Proteomes" id="UP000288216">
    <property type="component" value="Unassembled WGS sequence"/>
</dbReference>
<evidence type="ECO:0000313" key="1">
    <source>
        <dbReference type="EMBL" id="GCB73967.1"/>
    </source>
</evidence>
<gene>
    <name evidence="1" type="ORF">scyTo_0003050</name>
</gene>
<proteinExistence type="predicted"/>
<sequence length="68" mass="8094">MVQLITCECNLRSKLCLRLNRKLLWLPLLLLHRLYQSLFLQNLRRKSLDLTMKSKKILLTIVKVATML</sequence>
<comment type="caution">
    <text evidence="1">The sequence shown here is derived from an EMBL/GenBank/DDBJ whole genome shotgun (WGS) entry which is preliminary data.</text>
</comment>